<protein>
    <submittedName>
        <fullName evidence="2">Uncharacterized protein</fullName>
    </submittedName>
</protein>
<dbReference type="Proteomes" id="UP001221413">
    <property type="component" value="Unassembled WGS sequence"/>
</dbReference>
<proteinExistence type="predicted"/>
<dbReference type="EMBL" id="JAQGDS010000003">
    <property type="protein sequence ID" value="KAJ6262200.1"/>
    <property type="molecule type" value="Genomic_DNA"/>
</dbReference>
<accession>A0AAD6J2V7</accession>
<reference evidence="2" key="1">
    <citation type="submission" date="2023-01" db="EMBL/GenBank/DDBJ databases">
        <title>The chitinases involved in constricting ring structure development in the nematode-trapping fungus Drechslerella dactyloides.</title>
        <authorList>
            <person name="Wang R."/>
            <person name="Zhang L."/>
            <person name="Tang P."/>
            <person name="Li S."/>
            <person name="Liang L."/>
        </authorList>
    </citation>
    <scope>NUCLEOTIDE SEQUENCE</scope>
    <source>
        <strain evidence="2">YMF1.00031</strain>
    </source>
</reference>
<comment type="caution">
    <text evidence="2">The sequence shown here is derived from an EMBL/GenBank/DDBJ whole genome shotgun (WGS) entry which is preliminary data.</text>
</comment>
<sequence>MRAAMMATMEHESAEGKGWRSRSGERKVLGASFRQVTMMSFQESRRTTTAELTAPGDITQELQYGLFER</sequence>
<keyword evidence="3" id="KW-1185">Reference proteome</keyword>
<dbReference type="AlphaFoldDB" id="A0AAD6J2V7"/>
<feature type="region of interest" description="Disordered" evidence="1">
    <location>
        <begin position="1"/>
        <end position="24"/>
    </location>
</feature>
<evidence type="ECO:0000256" key="1">
    <source>
        <dbReference type="SAM" id="MobiDB-lite"/>
    </source>
</evidence>
<evidence type="ECO:0000313" key="3">
    <source>
        <dbReference type="Proteomes" id="UP001221413"/>
    </source>
</evidence>
<name>A0AAD6J2V7_DREDA</name>
<gene>
    <name evidence="2" type="ORF">Dda_3005</name>
</gene>
<organism evidence="2 3">
    <name type="scientific">Drechslerella dactyloides</name>
    <name type="common">Nematode-trapping fungus</name>
    <name type="synonym">Arthrobotrys dactyloides</name>
    <dbReference type="NCBI Taxonomy" id="74499"/>
    <lineage>
        <taxon>Eukaryota</taxon>
        <taxon>Fungi</taxon>
        <taxon>Dikarya</taxon>
        <taxon>Ascomycota</taxon>
        <taxon>Pezizomycotina</taxon>
        <taxon>Orbiliomycetes</taxon>
        <taxon>Orbiliales</taxon>
        <taxon>Orbiliaceae</taxon>
        <taxon>Drechslerella</taxon>
    </lineage>
</organism>
<feature type="compositionally biased region" description="Basic and acidic residues" evidence="1">
    <location>
        <begin position="9"/>
        <end position="24"/>
    </location>
</feature>
<evidence type="ECO:0000313" key="2">
    <source>
        <dbReference type="EMBL" id="KAJ6262200.1"/>
    </source>
</evidence>